<gene>
    <name evidence="2" type="ORF">Glove_372g49</name>
</gene>
<dbReference type="GO" id="GO:0005524">
    <property type="term" value="F:ATP binding"/>
    <property type="evidence" value="ECO:0007669"/>
    <property type="project" value="InterPro"/>
</dbReference>
<dbReference type="GO" id="GO:0004674">
    <property type="term" value="F:protein serine/threonine kinase activity"/>
    <property type="evidence" value="ECO:0007669"/>
    <property type="project" value="TreeGrafter"/>
</dbReference>
<reference evidence="2 3" key="1">
    <citation type="submission" date="2018-08" db="EMBL/GenBank/DDBJ databases">
        <title>Genome and evolution of the arbuscular mycorrhizal fungus Diversispora epigaea (formerly Glomus versiforme) and its bacterial endosymbionts.</title>
        <authorList>
            <person name="Sun X."/>
            <person name="Fei Z."/>
            <person name="Harrison M."/>
        </authorList>
    </citation>
    <scope>NUCLEOTIDE SEQUENCE [LARGE SCALE GENOMIC DNA]</scope>
    <source>
        <strain evidence="2 3">IT104</strain>
    </source>
</reference>
<protein>
    <recommendedName>
        <fullName evidence="1">Protein kinase domain-containing protein</fullName>
    </recommendedName>
</protein>
<name>A0A397H6I7_9GLOM</name>
<proteinExistence type="predicted"/>
<dbReference type="InterPro" id="IPR011009">
    <property type="entry name" value="Kinase-like_dom_sf"/>
</dbReference>
<dbReference type="InterPro" id="IPR051681">
    <property type="entry name" value="Ser/Thr_Kinases-Pseudokinases"/>
</dbReference>
<sequence>MIDWIACTKEHFIKKFGTWSSGNANVDKIIEESQINNPVYCLQWIPYDIFHDIKHIADNEYYNLHSAVLRNYMIDKREWEYEYCGVVALKELKDYKYDILEFIKAIKNIAIDGSYCFTRFFGISKNPSTQNYIIVMEPCDDTIHSCLSNFFPKIEWDSKMVILHQVIEGLDALHENNLIHCDLHSRNTLMKSYEQGSFDVKLDSGLCKLDNYLILNSDNKKNNVYGSIPYIPPEVLRGNEFTKAGDIYSFGGIMYEMATGNQPFADQAHDTYLIIDVCNGVRPKVPGILFNLIPKCYLDLMYQCWDDDPFKRPTAHELTGIIYIWNTYGIFGEFLDADLNREKMNKSREQKLLLSLYNFHPQSRYIGRHIYTLYELRDSLEDIKSGKCADPNLYTYDMDSEESSKFKKISDISTLDSDSQE</sequence>
<keyword evidence="3" id="KW-1185">Reference proteome</keyword>
<dbReference type="PROSITE" id="PS50011">
    <property type="entry name" value="PROTEIN_KINASE_DOM"/>
    <property type="match status" value="1"/>
</dbReference>
<feature type="domain" description="Protein kinase" evidence="1">
    <location>
        <begin position="50"/>
        <end position="324"/>
    </location>
</feature>
<accession>A0A397H6I7</accession>
<dbReference type="EMBL" id="PQFF01000335">
    <property type="protein sequence ID" value="RHZ58607.1"/>
    <property type="molecule type" value="Genomic_DNA"/>
</dbReference>
<dbReference type="AlphaFoldDB" id="A0A397H6I7"/>
<dbReference type="InterPro" id="IPR000719">
    <property type="entry name" value="Prot_kinase_dom"/>
</dbReference>
<dbReference type="OrthoDB" id="346907at2759"/>
<evidence type="ECO:0000313" key="3">
    <source>
        <dbReference type="Proteomes" id="UP000266861"/>
    </source>
</evidence>
<comment type="caution">
    <text evidence="2">The sequence shown here is derived from an EMBL/GenBank/DDBJ whole genome shotgun (WGS) entry which is preliminary data.</text>
</comment>
<dbReference type="PANTHER" id="PTHR44329">
    <property type="entry name" value="SERINE/THREONINE-PROTEIN KINASE TNNI3K-RELATED"/>
    <property type="match status" value="1"/>
</dbReference>
<evidence type="ECO:0000259" key="1">
    <source>
        <dbReference type="PROSITE" id="PS50011"/>
    </source>
</evidence>
<organism evidence="2 3">
    <name type="scientific">Diversispora epigaea</name>
    <dbReference type="NCBI Taxonomy" id="1348612"/>
    <lineage>
        <taxon>Eukaryota</taxon>
        <taxon>Fungi</taxon>
        <taxon>Fungi incertae sedis</taxon>
        <taxon>Mucoromycota</taxon>
        <taxon>Glomeromycotina</taxon>
        <taxon>Glomeromycetes</taxon>
        <taxon>Diversisporales</taxon>
        <taxon>Diversisporaceae</taxon>
        <taxon>Diversispora</taxon>
    </lineage>
</organism>
<dbReference type="SUPFAM" id="SSF56112">
    <property type="entry name" value="Protein kinase-like (PK-like)"/>
    <property type="match status" value="1"/>
</dbReference>
<dbReference type="Proteomes" id="UP000266861">
    <property type="component" value="Unassembled WGS sequence"/>
</dbReference>
<evidence type="ECO:0000313" key="2">
    <source>
        <dbReference type="EMBL" id="RHZ58607.1"/>
    </source>
</evidence>
<dbReference type="STRING" id="1348612.A0A397H6I7"/>
<dbReference type="Gene3D" id="1.10.510.10">
    <property type="entry name" value="Transferase(Phosphotransferase) domain 1"/>
    <property type="match status" value="1"/>
</dbReference>
<dbReference type="Pfam" id="PF00069">
    <property type="entry name" value="Pkinase"/>
    <property type="match status" value="1"/>
</dbReference>